<evidence type="ECO:0000313" key="1">
    <source>
        <dbReference type="EMBL" id="GAG03581.1"/>
    </source>
</evidence>
<reference evidence="1" key="1">
    <citation type="journal article" date="2014" name="Front. Microbiol.">
        <title>High frequency of phylogenetically diverse reductive dehalogenase-homologous genes in deep subseafloor sedimentary metagenomes.</title>
        <authorList>
            <person name="Kawai M."/>
            <person name="Futagami T."/>
            <person name="Toyoda A."/>
            <person name="Takaki Y."/>
            <person name="Nishi S."/>
            <person name="Hori S."/>
            <person name="Arai W."/>
            <person name="Tsubouchi T."/>
            <person name="Morono Y."/>
            <person name="Uchiyama I."/>
            <person name="Ito T."/>
            <person name="Fujiyama A."/>
            <person name="Inagaki F."/>
            <person name="Takami H."/>
        </authorList>
    </citation>
    <scope>NUCLEOTIDE SEQUENCE</scope>
    <source>
        <strain evidence="1">Expedition CK06-06</strain>
    </source>
</reference>
<protein>
    <submittedName>
        <fullName evidence="1">Uncharacterized protein</fullName>
    </submittedName>
</protein>
<organism evidence="1">
    <name type="scientific">marine sediment metagenome</name>
    <dbReference type="NCBI Taxonomy" id="412755"/>
    <lineage>
        <taxon>unclassified sequences</taxon>
        <taxon>metagenomes</taxon>
        <taxon>ecological metagenomes</taxon>
    </lineage>
</organism>
<gene>
    <name evidence="1" type="ORF">S01H1_32489</name>
</gene>
<dbReference type="AlphaFoldDB" id="X0VSR2"/>
<feature type="non-terminal residue" evidence="1">
    <location>
        <position position="193"/>
    </location>
</feature>
<accession>X0VSR2</accession>
<dbReference type="EMBL" id="BARS01020119">
    <property type="protein sequence ID" value="GAG03581.1"/>
    <property type="molecule type" value="Genomic_DNA"/>
</dbReference>
<name>X0VSR2_9ZZZZ</name>
<sequence length="193" mass="21209">MQIEINDQTALCYMRVAEDGWFATTATSDELKDLIGQEPEIVFPIFPTVFTPTDSERAYYNAALDNIKEGDKILVMCCGSGADAWVAWLKAKTLIYAIDINEQAILNTYTTARMGGFEVRPVQGDIRSMELPEDFKGFDCVLGNVPFRTGGIPLEQNNYHDGDDGSVIQAFMGLLPSLLKPGGRVVLAGTEET</sequence>
<dbReference type="InterPro" id="IPR029063">
    <property type="entry name" value="SAM-dependent_MTases_sf"/>
</dbReference>
<dbReference type="CDD" id="cd02440">
    <property type="entry name" value="AdoMet_MTases"/>
    <property type="match status" value="1"/>
</dbReference>
<dbReference type="SUPFAM" id="SSF53335">
    <property type="entry name" value="S-adenosyl-L-methionine-dependent methyltransferases"/>
    <property type="match status" value="1"/>
</dbReference>
<dbReference type="Gene3D" id="3.40.50.150">
    <property type="entry name" value="Vaccinia Virus protein VP39"/>
    <property type="match status" value="1"/>
</dbReference>
<comment type="caution">
    <text evidence="1">The sequence shown here is derived from an EMBL/GenBank/DDBJ whole genome shotgun (WGS) entry which is preliminary data.</text>
</comment>
<proteinExistence type="predicted"/>